<comment type="caution">
    <text evidence="1">The sequence shown here is derived from an EMBL/GenBank/DDBJ whole genome shotgun (WGS) entry which is preliminary data.</text>
</comment>
<accession>A0ABQ1RKT6</accession>
<dbReference type="Proteomes" id="UP000614272">
    <property type="component" value="Unassembled WGS sequence"/>
</dbReference>
<organism evidence="1 2">
    <name type="scientific">Lacimicrobium alkaliphilum</name>
    <dbReference type="NCBI Taxonomy" id="1526571"/>
    <lineage>
        <taxon>Bacteria</taxon>
        <taxon>Pseudomonadati</taxon>
        <taxon>Pseudomonadota</taxon>
        <taxon>Gammaproteobacteria</taxon>
        <taxon>Alteromonadales</taxon>
        <taxon>Alteromonadaceae</taxon>
        <taxon>Lacimicrobium</taxon>
    </lineage>
</organism>
<dbReference type="RefSeq" id="WP_143452301.1">
    <property type="nucleotide sequence ID" value="NZ_BMGJ01000014.1"/>
</dbReference>
<evidence type="ECO:0000313" key="1">
    <source>
        <dbReference type="EMBL" id="GGD73916.1"/>
    </source>
</evidence>
<evidence type="ECO:0000313" key="2">
    <source>
        <dbReference type="Proteomes" id="UP000614272"/>
    </source>
</evidence>
<gene>
    <name evidence="1" type="ORF">GCM10011357_31200</name>
</gene>
<sequence length="99" mass="11741">MVRLAPHKQFERQTRAFFRKLNKQHSNEVIKDKLEHLSSCIASEFTFNPPFVRVAPRSDAKHLTDYKAQFLKQYIWLLYNSSEGIIYYFYKPIVIAKSG</sequence>
<name>A0ABQ1RKT6_9ALTE</name>
<dbReference type="EMBL" id="BMGJ01000014">
    <property type="protein sequence ID" value="GGD73916.1"/>
    <property type="molecule type" value="Genomic_DNA"/>
</dbReference>
<protein>
    <submittedName>
        <fullName evidence="1">Uncharacterized protein</fullName>
    </submittedName>
</protein>
<keyword evidence="2" id="KW-1185">Reference proteome</keyword>
<proteinExistence type="predicted"/>
<reference evidence="2" key="1">
    <citation type="journal article" date="2019" name="Int. J. Syst. Evol. Microbiol.">
        <title>The Global Catalogue of Microorganisms (GCM) 10K type strain sequencing project: providing services to taxonomists for standard genome sequencing and annotation.</title>
        <authorList>
            <consortium name="The Broad Institute Genomics Platform"/>
            <consortium name="The Broad Institute Genome Sequencing Center for Infectious Disease"/>
            <person name="Wu L."/>
            <person name="Ma J."/>
        </authorList>
    </citation>
    <scope>NUCLEOTIDE SEQUENCE [LARGE SCALE GENOMIC DNA]</scope>
    <source>
        <strain evidence="2">CGMCC 1.12923</strain>
    </source>
</reference>